<organism evidence="1 2">
    <name type="scientific">Porites lobata</name>
    <dbReference type="NCBI Taxonomy" id="104759"/>
    <lineage>
        <taxon>Eukaryota</taxon>
        <taxon>Metazoa</taxon>
        <taxon>Cnidaria</taxon>
        <taxon>Anthozoa</taxon>
        <taxon>Hexacorallia</taxon>
        <taxon>Scleractinia</taxon>
        <taxon>Fungiina</taxon>
        <taxon>Poritidae</taxon>
        <taxon>Porites</taxon>
    </lineage>
</organism>
<dbReference type="EMBL" id="CALNXK010000062">
    <property type="protein sequence ID" value="CAH3139175.1"/>
    <property type="molecule type" value="Genomic_DNA"/>
</dbReference>
<feature type="non-terminal residue" evidence="1">
    <location>
        <position position="172"/>
    </location>
</feature>
<dbReference type="Proteomes" id="UP001159405">
    <property type="component" value="Unassembled WGS sequence"/>
</dbReference>
<feature type="non-terminal residue" evidence="1">
    <location>
        <position position="1"/>
    </location>
</feature>
<protein>
    <submittedName>
        <fullName evidence="1">Uncharacterized protein</fullName>
    </submittedName>
</protein>
<evidence type="ECO:0000313" key="2">
    <source>
        <dbReference type="Proteomes" id="UP001159405"/>
    </source>
</evidence>
<accession>A0ABN8P9N8</accession>
<sequence>VFGLPAVTNTAGKLKERHILWTPVVSAGKKLPLPNDSCCSVSLVSRSHADYVASKCPHLKYQSLETPVTVSVADANSPLKAVGTMKIPIQWSNGRKTTFQMLVVPRLSWSILFGENHLHSTQPLVDHGEPSILFRHPSMSFNIACSLDSPIRGGLHQRDNTHAGVTCLLTGA</sequence>
<name>A0ABN8P9N8_9CNID</name>
<proteinExistence type="predicted"/>
<keyword evidence="2" id="KW-1185">Reference proteome</keyword>
<evidence type="ECO:0000313" key="1">
    <source>
        <dbReference type="EMBL" id="CAH3139175.1"/>
    </source>
</evidence>
<gene>
    <name evidence="1" type="ORF">PLOB_00040486</name>
</gene>
<reference evidence="1 2" key="1">
    <citation type="submission" date="2022-05" db="EMBL/GenBank/DDBJ databases">
        <authorList>
            <consortium name="Genoscope - CEA"/>
            <person name="William W."/>
        </authorList>
    </citation>
    <scope>NUCLEOTIDE SEQUENCE [LARGE SCALE GENOMIC DNA]</scope>
</reference>
<comment type="caution">
    <text evidence="1">The sequence shown here is derived from an EMBL/GenBank/DDBJ whole genome shotgun (WGS) entry which is preliminary data.</text>
</comment>